<evidence type="ECO:0000313" key="2">
    <source>
        <dbReference type="Proteomes" id="UP000487268"/>
    </source>
</evidence>
<evidence type="ECO:0000313" key="1">
    <source>
        <dbReference type="EMBL" id="MQY05973.1"/>
    </source>
</evidence>
<dbReference type="RefSeq" id="WP_207709744.1">
    <property type="nucleotide sequence ID" value="NZ_WEGH01000002.1"/>
</dbReference>
<proteinExistence type="predicted"/>
<protein>
    <recommendedName>
        <fullName evidence="3">Sugar phosphate isomerase</fullName>
    </recommendedName>
</protein>
<keyword evidence="2" id="KW-1185">Reference proteome</keyword>
<gene>
    <name evidence="1" type="ORF">ACRB68_40530</name>
</gene>
<dbReference type="Proteomes" id="UP000487268">
    <property type="component" value="Unassembled WGS sequence"/>
</dbReference>
<dbReference type="AlphaFoldDB" id="A0A7K0BXR5"/>
<reference evidence="1 2" key="1">
    <citation type="submission" date="2019-10" db="EMBL/GenBank/DDBJ databases">
        <title>Actinomadura rubteroloni sp. nov. and Actinomadura macrotermitis sp. nov., isolated from the gut of fungus growing-termite Macrotermes natalensis.</title>
        <authorList>
            <person name="Benndorf R."/>
            <person name="Martin K."/>
            <person name="Kuefner M."/>
            <person name="De Beer W."/>
            <person name="Kaster A.-K."/>
            <person name="Vollmers J."/>
            <person name="Poulsen M."/>
            <person name="Beemelmanns C."/>
        </authorList>
    </citation>
    <scope>NUCLEOTIDE SEQUENCE [LARGE SCALE GENOMIC DNA]</scope>
    <source>
        <strain evidence="1 2">RB68</strain>
    </source>
</reference>
<name>A0A7K0BXR5_9ACTN</name>
<evidence type="ECO:0008006" key="3">
    <source>
        <dbReference type="Google" id="ProtNLM"/>
    </source>
</evidence>
<dbReference type="EMBL" id="WEGH01000002">
    <property type="protein sequence ID" value="MQY05973.1"/>
    <property type="molecule type" value="Genomic_DNA"/>
</dbReference>
<dbReference type="InterPro" id="IPR047715">
    <property type="entry name" value="EboA_dom"/>
</dbReference>
<sequence length="202" mass="21730">MEPDDLVMDAKGWAWLAYATAHCAADPAAIGALFPTAGRACGREPVSGRPEWSVDQEVRVRLMLALPLTGAGLGAAVFDLYRYGDAAERVAVLRGLARLDAERALGDAGLPIVHDALRTNDARLITAAVGPYAAAHLDDDAYRQAVLKCAFTGVPLTRVAGLARRADRELIRMLTDYTHERRVAGRDIAPDIVHVVEQNGHL</sequence>
<dbReference type="NCBIfam" id="NF035938">
    <property type="entry name" value="EboA_domain"/>
    <property type="match status" value="1"/>
</dbReference>
<organism evidence="1 2">
    <name type="scientific">Actinomadura macrotermitis</name>
    <dbReference type="NCBI Taxonomy" id="2585200"/>
    <lineage>
        <taxon>Bacteria</taxon>
        <taxon>Bacillati</taxon>
        <taxon>Actinomycetota</taxon>
        <taxon>Actinomycetes</taxon>
        <taxon>Streptosporangiales</taxon>
        <taxon>Thermomonosporaceae</taxon>
        <taxon>Actinomadura</taxon>
    </lineage>
</organism>
<accession>A0A7K0BXR5</accession>
<comment type="caution">
    <text evidence="1">The sequence shown here is derived from an EMBL/GenBank/DDBJ whole genome shotgun (WGS) entry which is preliminary data.</text>
</comment>